<reference evidence="4" key="1">
    <citation type="submission" date="2010-09" db="EMBL/GenBank/DDBJ databases">
        <title>The genome sequence of Geomyces destructans 20631-21.</title>
        <authorList>
            <consortium name="The Broad Institute Genome Sequencing Platform"/>
            <person name="Cuomo C.A."/>
            <person name="Blehert D.S."/>
            <person name="Lorch J.M."/>
            <person name="Young S.K."/>
            <person name="Zeng Q."/>
            <person name="Gargeya S."/>
            <person name="Fitzgerald M."/>
            <person name="Haas B."/>
            <person name="Abouelleil A."/>
            <person name="Alvarado L."/>
            <person name="Arachchi H.M."/>
            <person name="Berlin A."/>
            <person name="Brown A."/>
            <person name="Chapman S.B."/>
            <person name="Chen Z."/>
            <person name="Dunbar C."/>
            <person name="Freedman E."/>
            <person name="Gearin G."/>
            <person name="Gellesch M."/>
            <person name="Goldberg J."/>
            <person name="Griggs A."/>
            <person name="Gujja S."/>
            <person name="Heiman D."/>
            <person name="Howarth C."/>
            <person name="Larson L."/>
            <person name="Lui A."/>
            <person name="MacDonald P.J.P."/>
            <person name="Montmayeur A."/>
            <person name="Murphy C."/>
            <person name="Neiman D."/>
            <person name="Pearson M."/>
            <person name="Priest M."/>
            <person name="Roberts A."/>
            <person name="Saif S."/>
            <person name="Shea T."/>
            <person name="Shenoy N."/>
            <person name="Sisk P."/>
            <person name="Stolte C."/>
            <person name="Sykes S."/>
            <person name="Wortman J."/>
            <person name="Nusbaum C."/>
            <person name="Birren B."/>
        </authorList>
    </citation>
    <scope>NUCLEOTIDE SEQUENCE [LARGE SCALE GENOMIC DNA]</scope>
    <source>
        <strain evidence="4">ATCC MYA-4855 / 20631-21</strain>
    </source>
</reference>
<dbReference type="AlphaFoldDB" id="L8G6W1"/>
<evidence type="ECO:0000256" key="1">
    <source>
        <dbReference type="SAM" id="Coils"/>
    </source>
</evidence>
<protein>
    <submittedName>
        <fullName evidence="3">Uncharacterized protein</fullName>
    </submittedName>
</protein>
<feature type="region of interest" description="Disordered" evidence="2">
    <location>
        <begin position="122"/>
        <end position="173"/>
    </location>
</feature>
<organism evidence="3 4">
    <name type="scientific">Pseudogymnoascus destructans (strain ATCC MYA-4855 / 20631-21)</name>
    <name type="common">Bat white-nose syndrome fungus</name>
    <name type="synonym">Geomyces destructans</name>
    <dbReference type="NCBI Taxonomy" id="658429"/>
    <lineage>
        <taxon>Eukaryota</taxon>
        <taxon>Fungi</taxon>
        <taxon>Dikarya</taxon>
        <taxon>Ascomycota</taxon>
        <taxon>Pezizomycotina</taxon>
        <taxon>Leotiomycetes</taxon>
        <taxon>Thelebolales</taxon>
        <taxon>Thelebolaceae</taxon>
        <taxon>Pseudogymnoascus</taxon>
    </lineage>
</organism>
<feature type="compositionally biased region" description="Polar residues" evidence="2">
    <location>
        <begin position="142"/>
        <end position="173"/>
    </location>
</feature>
<dbReference type="STRING" id="658429.L8G6W1"/>
<dbReference type="EMBL" id="GL573219">
    <property type="protein sequence ID" value="ELR08574.1"/>
    <property type="molecule type" value="Genomic_DNA"/>
</dbReference>
<evidence type="ECO:0000313" key="3">
    <source>
        <dbReference type="EMBL" id="ELR08574.1"/>
    </source>
</evidence>
<feature type="coiled-coil region" evidence="1">
    <location>
        <begin position="25"/>
        <end position="113"/>
    </location>
</feature>
<proteinExistence type="predicted"/>
<gene>
    <name evidence="3" type="ORF">GMDG_03269</name>
</gene>
<name>L8G6W1_PSED2</name>
<dbReference type="Proteomes" id="UP000011064">
    <property type="component" value="Unassembled WGS sequence"/>
</dbReference>
<keyword evidence="4" id="KW-1185">Reference proteome</keyword>
<feature type="compositionally biased region" description="Basic and acidic residues" evidence="2">
    <location>
        <begin position="122"/>
        <end position="140"/>
    </location>
</feature>
<dbReference type="VEuPathDB" id="FungiDB:GMDG_03269"/>
<keyword evidence="1" id="KW-0175">Coiled coil</keyword>
<dbReference type="InParanoid" id="L8G6W1"/>
<accession>L8G6W1</accession>
<evidence type="ECO:0000256" key="2">
    <source>
        <dbReference type="SAM" id="MobiDB-lite"/>
    </source>
</evidence>
<dbReference type="HOGENOM" id="CLU_1548286_0_0_1"/>
<sequence length="173" mass="20265">MGATNCAIKDLQLKFASHRDELAKMDEIMDTLTVLEKERQEMDTQIMRQENTITTLTTMDMKREANIVEREKELDKREKELDQEKVKQEKRVAAVMAEERLKLKNEYTELMKQVVQSCDERRKELEDESAGEKVMNERRLTAPTTRDTNNNGHQQQRTPTDTNGHQRTPTDPN</sequence>
<evidence type="ECO:0000313" key="4">
    <source>
        <dbReference type="Proteomes" id="UP000011064"/>
    </source>
</evidence>